<evidence type="ECO:0000259" key="5">
    <source>
        <dbReference type="PROSITE" id="PS51352"/>
    </source>
</evidence>
<evidence type="ECO:0000313" key="6">
    <source>
        <dbReference type="EMBL" id="CAE2209802.1"/>
    </source>
</evidence>
<dbReference type="InterPro" id="IPR013766">
    <property type="entry name" value="Thioredoxin_domain"/>
</dbReference>
<dbReference type="CDD" id="cd03017">
    <property type="entry name" value="PRX_BCP"/>
    <property type="match status" value="1"/>
</dbReference>
<protein>
    <submittedName>
        <fullName evidence="6">Uncharacterized protein</fullName>
    </submittedName>
</protein>
<evidence type="ECO:0000256" key="1">
    <source>
        <dbReference type="ARBA" id="ARBA00022723"/>
    </source>
</evidence>
<accession>A0A7S4HUH9</accession>
<dbReference type="InterPro" id="IPR008936">
    <property type="entry name" value="Rho_GTPase_activation_prot"/>
</dbReference>
<dbReference type="SUPFAM" id="SSF48350">
    <property type="entry name" value="GTPase activation domain, GAP"/>
    <property type="match status" value="1"/>
</dbReference>
<dbReference type="PROSITE" id="PS50238">
    <property type="entry name" value="RHOGAP"/>
    <property type="match status" value="1"/>
</dbReference>
<dbReference type="EMBL" id="HBKP01006578">
    <property type="protein sequence ID" value="CAE2209802.1"/>
    <property type="molecule type" value="Transcribed_RNA"/>
</dbReference>
<dbReference type="GO" id="GO:0016491">
    <property type="term" value="F:oxidoreductase activity"/>
    <property type="evidence" value="ECO:0007669"/>
    <property type="project" value="InterPro"/>
</dbReference>
<dbReference type="Gene3D" id="1.10.555.10">
    <property type="entry name" value="Rho GTPase activation protein"/>
    <property type="match status" value="1"/>
</dbReference>
<dbReference type="PROSITE" id="PS51352">
    <property type="entry name" value="THIOREDOXIN_2"/>
    <property type="match status" value="1"/>
</dbReference>
<name>A0A7S4HUH9_9EUKA</name>
<dbReference type="InterPro" id="IPR036249">
    <property type="entry name" value="Thioredoxin-like_sf"/>
</dbReference>
<feature type="domain" description="Thioredoxin" evidence="5">
    <location>
        <begin position="351"/>
        <end position="505"/>
    </location>
</feature>
<evidence type="ECO:0000259" key="3">
    <source>
        <dbReference type="PROSITE" id="PS50081"/>
    </source>
</evidence>
<dbReference type="GO" id="GO:0046872">
    <property type="term" value="F:metal ion binding"/>
    <property type="evidence" value="ECO:0007669"/>
    <property type="project" value="UniProtKB-KW"/>
</dbReference>
<dbReference type="SMART" id="SM00324">
    <property type="entry name" value="RhoGAP"/>
    <property type="match status" value="1"/>
</dbReference>
<dbReference type="SUPFAM" id="SSF57889">
    <property type="entry name" value="Cysteine-rich domain"/>
    <property type="match status" value="1"/>
</dbReference>
<reference evidence="6" key="1">
    <citation type="submission" date="2021-01" db="EMBL/GenBank/DDBJ databases">
        <authorList>
            <person name="Corre E."/>
            <person name="Pelletier E."/>
            <person name="Niang G."/>
            <person name="Scheremetjew M."/>
            <person name="Finn R."/>
            <person name="Kale V."/>
            <person name="Holt S."/>
            <person name="Cochrane G."/>
            <person name="Meng A."/>
            <person name="Brown T."/>
            <person name="Cohen L."/>
        </authorList>
    </citation>
    <scope>NUCLEOTIDE SEQUENCE</scope>
    <source>
        <strain evidence="6">DIVA3 518/3/11/1/6</strain>
    </source>
</reference>
<dbReference type="PANTHER" id="PTHR45808:SF2">
    <property type="entry name" value="RHO GTPASE-ACTIVATING PROTEIN 68F"/>
    <property type="match status" value="1"/>
</dbReference>
<dbReference type="GO" id="GO:0016209">
    <property type="term" value="F:antioxidant activity"/>
    <property type="evidence" value="ECO:0007669"/>
    <property type="project" value="InterPro"/>
</dbReference>
<sequence length="527" mass="59641">MLSSVKRKMNLKSGKTSLKRWLTRSNTESDVLRLVAEQKKKDDQLLSEVKVNAYLSFLKQQNAHEVQGIFRVSGRASHVQQVRDQVDHNFPIKIDVDMDSFVHTVATALKGYLTSSEVSVVPPKLYEVFLAVMNTEEDARVVYMKNLLAQLPENHYNVLKLLLSYLLVISSNHEVNKMTLDNCGIIFGPVLFRPVVFDTSYILNVPRQSQTVEFLLQHFDELMNEGPTEERIIQNAEVQYASPEDSPREDSEEIEIADDEFDKMKEEQMPQFLDTSSRPKSDIPHKWKQDKVHIATWCAGCQKIIAPKSRKKPVKLKVCEACDIPVHVKCTSKVLSGCEQNGKRETESDSLQVGQEAPDIPNVAMTEDGQPISLYNILDEGKKVVVFFYPKSFTPLCTMQNKCFRDNYEYFHYSNCEVIGISADTSECQKRFASQYKLPFHILSDQKGILRKAFKVPQSMGGMLPGRVTFIIAPHSHKVMKVHNSALAASDHVFVSLKIVATLLQMEAELGSMALVDFSLLESSLAL</sequence>
<organism evidence="6">
    <name type="scientific">Vannella robusta</name>
    <dbReference type="NCBI Taxonomy" id="1487602"/>
    <lineage>
        <taxon>Eukaryota</taxon>
        <taxon>Amoebozoa</taxon>
        <taxon>Discosea</taxon>
        <taxon>Flabellinia</taxon>
        <taxon>Vannellidae</taxon>
        <taxon>Vannella</taxon>
    </lineage>
</organism>
<dbReference type="InterPro" id="IPR002219">
    <property type="entry name" value="PKC_DAG/PE"/>
</dbReference>
<dbReference type="InterPro" id="IPR000866">
    <property type="entry name" value="AhpC/TSA"/>
</dbReference>
<evidence type="ECO:0000259" key="4">
    <source>
        <dbReference type="PROSITE" id="PS50238"/>
    </source>
</evidence>
<dbReference type="InterPro" id="IPR000198">
    <property type="entry name" value="RhoGAP_dom"/>
</dbReference>
<dbReference type="SUPFAM" id="SSF52833">
    <property type="entry name" value="Thioredoxin-like"/>
    <property type="match status" value="1"/>
</dbReference>
<evidence type="ECO:0000256" key="2">
    <source>
        <dbReference type="ARBA" id="ARBA00022833"/>
    </source>
</evidence>
<dbReference type="PANTHER" id="PTHR45808">
    <property type="entry name" value="RHO GTPASE-ACTIVATING PROTEIN 68F"/>
    <property type="match status" value="1"/>
</dbReference>
<feature type="domain" description="Phorbol-ester/DAG-type" evidence="3">
    <location>
        <begin position="284"/>
        <end position="338"/>
    </location>
</feature>
<dbReference type="AlphaFoldDB" id="A0A7S4HUH9"/>
<dbReference type="Gene3D" id="3.30.60.20">
    <property type="match status" value="1"/>
</dbReference>
<dbReference type="PROSITE" id="PS50081">
    <property type="entry name" value="ZF_DAG_PE_2"/>
    <property type="match status" value="1"/>
</dbReference>
<gene>
    <name evidence="6" type="ORF">VSP0166_LOCUS4742</name>
</gene>
<feature type="domain" description="Rho-GAP" evidence="4">
    <location>
        <begin position="32"/>
        <end position="223"/>
    </location>
</feature>
<dbReference type="Pfam" id="PF00130">
    <property type="entry name" value="C1_1"/>
    <property type="match status" value="1"/>
</dbReference>
<dbReference type="GO" id="GO:0005096">
    <property type="term" value="F:GTPase activator activity"/>
    <property type="evidence" value="ECO:0007669"/>
    <property type="project" value="TreeGrafter"/>
</dbReference>
<dbReference type="Pfam" id="PF00620">
    <property type="entry name" value="RhoGAP"/>
    <property type="match status" value="1"/>
</dbReference>
<dbReference type="InterPro" id="IPR046349">
    <property type="entry name" value="C1-like_sf"/>
</dbReference>
<keyword evidence="1" id="KW-0479">Metal-binding</keyword>
<proteinExistence type="predicted"/>
<dbReference type="Gene3D" id="3.40.30.10">
    <property type="entry name" value="Glutaredoxin"/>
    <property type="match status" value="1"/>
</dbReference>
<dbReference type="GO" id="GO:0007264">
    <property type="term" value="P:small GTPase-mediated signal transduction"/>
    <property type="evidence" value="ECO:0007669"/>
    <property type="project" value="TreeGrafter"/>
</dbReference>
<dbReference type="CDD" id="cd00159">
    <property type="entry name" value="RhoGAP"/>
    <property type="match status" value="1"/>
</dbReference>
<keyword evidence="2" id="KW-0862">Zinc</keyword>
<dbReference type="Pfam" id="PF00578">
    <property type="entry name" value="AhpC-TSA"/>
    <property type="match status" value="1"/>
</dbReference>
<dbReference type="GO" id="GO:0005737">
    <property type="term" value="C:cytoplasm"/>
    <property type="evidence" value="ECO:0007669"/>
    <property type="project" value="TreeGrafter"/>
</dbReference>